<dbReference type="PANTHER" id="PTHR45710:SF26">
    <property type="entry name" value="RH26557P"/>
    <property type="match status" value="1"/>
</dbReference>
<dbReference type="AlphaFoldDB" id="A0A3Q1IDR8"/>
<keyword evidence="3" id="KW-1185">Reference proteome</keyword>
<reference evidence="2" key="3">
    <citation type="submission" date="2025-09" db="UniProtKB">
        <authorList>
            <consortium name="Ensembl"/>
        </authorList>
    </citation>
    <scope>IDENTIFICATION</scope>
</reference>
<feature type="chain" id="PRO_5031158550" evidence="1">
    <location>
        <begin position="22"/>
        <end position="111"/>
    </location>
</feature>
<keyword evidence="1" id="KW-0732">Signal</keyword>
<evidence type="ECO:0000313" key="3">
    <source>
        <dbReference type="Proteomes" id="UP000265040"/>
    </source>
</evidence>
<organism evidence="2 3">
    <name type="scientific">Anabas testudineus</name>
    <name type="common">Climbing perch</name>
    <name type="synonym">Anthias testudineus</name>
    <dbReference type="NCBI Taxonomy" id="64144"/>
    <lineage>
        <taxon>Eukaryota</taxon>
        <taxon>Metazoa</taxon>
        <taxon>Chordata</taxon>
        <taxon>Craniata</taxon>
        <taxon>Vertebrata</taxon>
        <taxon>Euteleostomi</taxon>
        <taxon>Actinopterygii</taxon>
        <taxon>Neopterygii</taxon>
        <taxon>Teleostei</taxon>
        <taxon>Neoteleostei</taxon>
        <taxon>Acanthomorphata</taxon>
        <taxon>Anabantaria</taxon>
        <taxon>Anabantiformes</taxon>
        <taxon>Anabantoidei</taxon>
        <taxon>Anabantidae</taxon>
        <taxon>Anabas</taxon>
    </lineage>
</organism>
<dbReference type="SUPFAM" id="SSF56436">
    <property type="entry name" value="C-type lectin-like"/>
    <property type="match status" value="1"/>
</dbReference>
<proteinExistence type="predicted"/>
<sequence>AHLIEVLKIIVTFVFFSCEEGWELHGGKCYYFSTRDSSWYQSRDDCRRGGGDLVKIDTQKSLTQSISSTLHQVINFTDEVFSVQHFLCWFDVSCKIPYKSICEKSAETRRV</sequence>
<protein>
    <submittedName>
        <fullName evidence="2">Uncharacterized protein</fullName>
    </submittedName>
</protein>
<dbReference type="Proteomes" id="UP000265040">
    <property type="component" value="Chromosome 11"/>
</dbReference>
<dbReference type="InterPro" id="IPR050828">
    <property type="entry name" value="C-type_lectin/matrix_domain"/>
</dbReference>
<dbReference type="Ensembl" id="ENSATET00000002627.2">
    <property type="protein sequence ID" value="ENSATEP00000002601.2"/>
    <property type="gene ID" value="ENSATEG00000028252.2"/>
</dbReference>
<dbReference type="InterPro" id="IPR016186">
    <property type="entry name" value="C-type_lectin-like/link_sf"/>
</dbReference>
<dbReference type="InterPro" id="IPR016187">
    <property type="entry name" value="CTDL_fold"/>
</dbReference>
<dbReference type="Gene3D" id="3.10.100.10">
    <property type="entry name" value="Mannose-Binding Protein A, subunit A"/>
    <property type="match status" value="1"/>
</dbReference>
<evidence type="ECO:0000256" key="1">
    <source>
        <dbReference type="SAM" id="SignalP"/>
    </source>
</evidence>
<name>A0A3Q1IDR8_ANATE</name>
<reference evidence="2" key="1">
    <citation type="submission" date="2021-04" db="EMBL/GenBank/DDBJ databases">
        <authorList>
            <consortium name="Wellcome Sanger Institute Data Sharing"/>
        </authorList>
    </citation>
    <scope>NUCLEOTIDE SEQUENCE [LARGE SCALE GENOMIC DNA]</scope>
</reference>
<accession>A0A3Q1IDR8</accession>
<evidence type="ECO:0000313" key="2">
    <source>
        <dbReference type="Ensembl" id="ENSATEP00000002601.2"/>
    </source>
</evidence>
<feature type="signal peptide" evidence="1">
    <location>
        <begin position="1"/>
        <end position="21"/>
    </location>
</feature>
<reference evidence="2" key="2">
    <citation type="submission" date="2025-08" db="UniProtKB">
        <authorList>
            <consortium name="Ensembl"/>
        </authorList>
    </citation>
    <scope>IDENTIFICATION</scope>
</reference>
<dbReference type="PANTHER" id="PTHR45710">
    <property type="entry name" value="C-TYPE LECTIN DOMAIN-CONTAINING PROTEIN 180"/>
    <property type="match status" value="1"/>
</dbReference>
<dbReference type="GeneTree" id="ENSGT00940000175963"/>
<dbReference type="OrthoDB" id="2142683at2759"/>